<feature type="region of interest" description="Disordered" evidence="1">
    <location>
        <begin position="136"/>
        <end position="161"/>
    </location>
</feature>
<name>A0AA35NMX5_SACUV</name>
<dbReference type="Proteomes" id="UP001162090">
    <property type="component" value="Chromosome 15"/>
</dbReference>
<protein>
    <submittedName>
        <fullName evidence="2">Uncharacterized protein</fullName>
    </submittedName>
</protein>
<evidence type="ECO:0000313" key="3">
    <source>
        <dbReference type="Proteomes" id="UP001162090"/>
    </source>
</evidence>
<dbReference type="EMBL" id="OX365926">
    <property type="protein sequence ID" value="CAI4052076.1"/>
    <property type="molecule type" value="Genomic_DNA"/>
</dbReference>
<accession>A0AA35NMX5</accession>
<dbReference type="AlphaFoldDB" id="A0AA35NMX5"/>
<evidence type="ECO:0000313" key="2">
    <source>
        <dbReference type="EMBL" id="CAI4052076.1"/>
    </source>
</evidence>
<proteinExistence type="predicted"/>
<evidence type="ECO:0000256" key="1">
    <source>
        <dbReference type="SAM" id="MobiDB-lite"/>
    </source>
</evidence>
<gene>
    <name evidence="2" type="primary">SUVC15G3240</name>
    <name evidence="2" type="ORF">SUVC_15G3240</name>
</gene>
<sequence length="562" mass="63351">MARRGRRNLRTKAFKGGFKASAAIPGRDFTIQTDHPDGGSTGSLAASSDYGYNNNYNICVDADESFPVSEIRAHVHDAVYSLLRMDLSFDDIKRLSHVNESFLETTFKELGLNIPKEPSRGIWQKLPENVLPHSLSESCQPRDDQAPAFEESTEITEPKRGLRGTRTEVIQQGLVSTRVNQEDTQKQRQQIDTQEKRQKINLGTQQKCVVFEKLQVHRKTISPLKARQELAVVGEKNSEYSKRHNVPEVAYSIKPEALIINGNIGKIKEINEQTESNSHIEEPHLQESLKTTSLAVSVESPQVIDVKKYFQSTNPHPGAPGVIRLNKTQGLQETEEKCSEPGKIGRKLSQKRSDLQDEYNVSIAARNTFLRTDEDECGKNVTKSDSSFYHDPEFPFFHTGSLVAIEKKPTNTSIVDKLSTTLQSVNEEHDSTIFEHRKKKKEERGNTVAEGMSNISDINKRSFKETSVVKKSAKCDSGSFGGPIPLLPENDLLSIELEVRTLMLKTKTEIFKFSGLMNDKGVKKQLSDPRVRRSLLRTRDEIFDDVNRLFSDLLTEQNDCCS</sequence>
<reference evidence="2" key="1">
    <citation type="submission" date="2022-10" db="EMBL/GenBank/DDBJ databases">
        <authorList>
            <person name="Byrne P K."/>
        </authorList>
    </citation>
    <scope>NUCLEOTIDE SEQUENCE</scope>
    <source>
        <strain evidence="2">CBS7001</strain>
    </source>
</reference>
<organism evidence="2 3">
    <name type="scientific">Saccharomyces uvarum</name>
    <name type="common">Yeast</name>
    <name type="synonym">Saccharomyces bayanus var. uvarum</name>
    <dbReference type="NCBI Taxonomy" id="230603"/>
    <lineage>
        <taxon>Eukaryota</taxon>
        <taxon>Fungi</taxon>
        <taxon>Dikarya</taxon>
        <taxon>Ascomycota</taxon>
        <taxon>Saccharomycotina</taxon>
        <taxon>Saccharomycetes</taxon>
        <taxon>Saccharomycetales</taxon>
        <taxon>Saccharomycetaceae</taxon>
        <taxon>Saccharomyces</taxon>
    </lineage>
</organism>